<protein>
    <submittedName>
        <fullName evidence="1">Uncharacterized protein</fullName>
    </submittedName>
</protein>
<feature type="non-terminal residue" evidence="1">
    <location>
        <position position="1"/>
    </location>
</feature>
<dbReference type="STRING" id="745531.A0A0C3S165"/>
<organism evidence="1 2">
    <name type="scientific">Phlebiopsis gigantea (strain 11061_1 CR5-6)</name>
    <name type="common">White-rot fungus</name>
    <name type="synonym">Peniophora gigantea</name>
    <dbReference type="NCBI Taxonomy" id="745531"/>
    <lineage>
        <taxon>Eukaryota</taxon>
        <taxon>Fungi</taxon>
        <taxon>Dikarya</taxon>
        <taxon>Basidiomycota</taxon>
        <taxon>Agaricomycotina</taxon>
        <taxon>Agaricomycetes</taxon>
        <taxon>Polyporales</taxon>
        <taxon>Phanerochaetaceae</taxon>
        <taxon>Phlebiopsis</taxon>
    </lineage>
</organism>
<dbReference type="Proteomes" id="UP000053257">
    <property type="component" value="Unassembled WGS sequence"/>
</dbReference>
<feature type="non-terminal residue" evidence="1">
    <location>
        <position position="140"/>
    </location>
</feature>
<dbReference type="EMBL" id="KN840892">
    <property type="protein sequence ID" value="KIP01155.1"/>
    <property type="molecule type" value="Genomic_DNA"/>
</dbReference>
<evidence type="ECO:0000313" key="2">
    <source>
        <dbReference type="Proteomes" id="UP000053257"/>
    </source>
</evidence>
<accession>A0A0C3S165</accession>
<dbReference type="HOGENOM" id="CLU_095027_0_0_1"/>
<dbReference type="OrthoDB" id="3251176at2759"/>
<gene>
    <name evidence="1" type="ORF">PHLGIDRAFT_42940</name>
</gene>
<sequence>HWNSSMILSVDGRGIPVKYWPDVYKSLGRMKIKPKAWEAIKVEWGNWKLIVEARERYESLEAFWNAFRDDDGSHLGFQAILNILKDKRDEVDNADAQAAVRFFRGNLDHPDAKGAFRYTKTGQSFLLSKPSVIAQRWLAL</sequence>
<name>A0A0C3S165_PHLG1</name>
<dbReference type="AlphaFoldDB" id="A0A0C3S165"/>
<reference evidence="1 2" key="1">
    <citation type="journal article" date="2014" name="PLoS Genet.">
        <title>Analysis of the Phlebiopsis gigantea genome, transcriptome and secretome provides insight into its pioneer colonization strategies of wood.</title>
        <authorList>
            <person name="Hori C."/>
            <person name="Ishida T."/>
            <person name="Igarashi K."/>
            <person name="Samejima M."/>
            <person name="Suzuki H."/>
            <person name="Master E."/>
            <person name="Ferreira P."/>
            <person name="Ruiz-Duenas F.J."/>
            <person name="Held B."/>
            <person name="Canessa P."/>
            <person name="Larrondo L.F."/>
            <person name="Schmoll M."/>
            <person name="Druzhinina I.S."/>
            <person name="Kubicek C.P."/>
            <person name="Gaskell J.A."/>
            <person name="Kersten P."/>
            <person name="St John F."/>
            <person name="Glasner J."/>
            <person name="Sabat G."/>
            <person name="Splinter BonDurant S."/>
            <person name="Syed K."/>
            <person name="Yadav J."/>
            <person name="Mgbeahuruike A.C."/>
            <person name="Kovalchuk A."/>
            <person name="Asiegbu F.O."/>
            <person name="Lackner G."/>
            <person name="Hoffmeister D."/>
            <person name="Rencoret J."/>
            <person name="Gutierrez A."/>
            <person name="Sun H."/>
            <person name="Lindquist E."/>
            <person name="Barry K."/>
            <person name="Riley R."/>
            <person name="Grigoriev I.V."/>
            <person name="Henrissat B."/>
            <person name="Kues U."/>
            <person name="Berka R.M."/>
            <person name="Martinez A.T."/>
            <person name="Covert S.F."/>
            <person name="Blanchette R.A."/>
            <person name="Cullen D."/>
        </authorList>
    </citation>
    <scope>NUCLEOTIDE SEQUENCE [LARGE SCALE GENOMIC DNA]</scope>
    <source>
        <strain evidence="1 2">11061_1 CR5-6</strain>
    </source>
</reference>
<keyword evidence="2" id="KW-1185">Reference proteome</keyword>
<evidence type="ECO:0000313" key="1">
    <source>
        <dbReference type="EMBL" id="KIP01155.1"/>
    </source>
</evidence>
<proteinExistence type="predicted"/>